<dbReference type="SUPFAM" id="SSF101960">
    <property type="entry name" value="Stabilizer of iron transporter SufD"/>
    <property type="match status" value="1"/>
</dbReference>
<dbReference type="PANTHER" id="PTHR43575:SF1">
    <property type="entry name" value="PROTEIN ABCI7, CHLOROPLASTIC"/>
    <property type="match status" value="1"/>
</dbReference>
<protein>
    <submittedName>
        <fullName evidence="3">Iron-sulfur cluster assembly protein SufD</fullName>
    </submittedName>
</protein>
<dbReference type="AlphaFoldDB" id="A0A3B0RGN1"/>
<reference evidence="3" key="1">
    <citation type="submission" date="2018-06" db="EMBL/GenBank/DDBJ databases">
        <authorList>
            <person name="Zhirakovskaya E."/>
        </authorList>
    </citation>
    <scope>NUCLEOTIDE SEQUENCE</scope>
</reference>
<accession>A0A3B0RGN1</accession>
<feature type="domain" description="SUF system FeS cluster assembly SufBD core" evidence="1">
    <location>
        <begin position="179"/>
        <end position="407"/>
    </location>
</feature>
<organism evidence="3">
    <name type="scientific">hydrothermal vent metagenome</name>
    <dbReference type="NCBI Taxonomy" id="652676"/>
    <lineage>
        <taxon>unclassified sequences</taxon>
        <taxon>metagenomes</taxon>
        <taxon>ecological metagenomes</taxon>
    </lineage>
</organism>
<evidence type="ECO:0000259" key="2">
    <source>
        <dbReference type="Pfam" id="PF19295"/>
    </source>
</evidence>
<dbReference type="InterPro" id="IPR011542">
    <property type="entry name" value="SUF_FeS_clus_asmbl_SufD"/>
</dbReference>
<name>A0A3B0RGN1_9ZZZZ</name>
<dbReference type="InterPro" id="IPR055346">
    <property type="entry name" value="Fe-S_cluster_assembly_SufBD"/>
</dbReference>
<dbReference type="Pfam" id="PF01458">
    <property type="entry name" value="SUFBD_core"/>
    <property type="match status" value="1"/>
</dbReference>
<proteinExistence type="predicted"/>
<dbReference type="Pfam" id="PF19295">
    <property type="entry name" value="SufBD_N"/>
    <property type="match status" value="1"/>
</dbReference>
<evidence type="ECO:0000259" key="1">
    <source>
        <dbReference type="Pfam" id="PF01458"/>
    </source>
</evidence>
<dbReference type="InterPro" id="IPR045595">
    <property type="entry name" value="SufBD_N"/>
</dbReference>
<dbReference type="GO" id="GO:0016226">
    <property type="term" value="P:iron-sulfur cluster assembly"/>
    <property type="evidence" value="ECO:0007669"/>
    <property type="project" value="InterPro"/>
</dbReference>
<dbReference type="EMBL" id="UOED01000024">
    <property type="protein sequence ID" value="VAV87288.1"/>
    <property type="molecule type" value="Genomic_DNA"/>
</dbReference>
<sequence>MTQKRYFSPPQIAAGFEAVRSALPGAEIDDFDGLRGDAMSKYMDSGLPGPKVEEWKYTNLNFLANENFDIAAASTQEAEIKELFEKALVKGLSGSLLVFVNGYHYKALSSFVDQKGIKLSLLSDNIQVFRDGMIASDGDSSLNNLNRALVMDGYHLEIAPDVVMKQPLQVIHMATSGTDMTAMRHRAQIIAGAGAKAEIIESYIGADQERYWTHGVTDVMLEQGAAVTIYQFQTQGRQAVHMTELHSYVADKAHFSHISLQLGAEINRTELINSFTGKNADIELRGAYLGRNKQSQDIFTRINHDQPNCQSNQLYRGVLDAGGKSAFQGKVIVARDAQKTNADQSNKNLLLSRKAEANAKPELLIYADDVKCSHGATVGELDPDQLFYLRSRGMDEVTAKGLLVEAFVAEVFDDIADENLRTAFKEKTARWLAHEVTP</sequence>
<dbReference type="InterPro" id="IPR037284">
    <property type="entry name" value="SUF_FeS_clus_asmbl_SufBD_sf"/>
</dbReference>
<dbReference type="NCBIfam" id="TIGR01981">
    <property type="entry name" value="sufD"/>
    <property type="match status" value="1"/>
</dbReference>
<dbReference type="InterPro" id="IPR000825">
    <property type="entry name" value="SUF_FeS_clus_asmbl_SufBD_core"/>
</dbReference>
<evidence type="ECO:0000313" key="3">
    <source>
        <dbReference type="EMBL" id="VAV87288.1"/>
    </source>
</evidence>
<feature type="domain" description="SUF system FeS cluster assembly SufBD N-terminal" evidence="2">
    <location>
        <begin position="18"/>
        <end position="170"/>
    </location>
</feature>
<gene>
    <name evidence="3" type="ORF">MNBD_ALPHA02-2456</name>
</gene>
<dbReference type="PANTHER" id="PTHR43575">
    <property type="entry name" value="PROTEIN ABCI7, CHLOROPLASTIC"/>
    <property type="match status" value="1"/>
</dbReference>